<dbReference type="InterPro" id="IPR036746">
    <property type="entry name" value="TT1725-like_sf"/>
</dbReference>
<organism evidence="1">
    <name type="scientific">marine sediment metagenome</name>
    <dbReference type="NCBI Taxonomy" id="412755"/>
    <lineage>
        <taxon>unclassified sequences</taxon>
        <taxon>metagenomes</taxon>
        <taxon>ecological metagenomes</taxon>
    </lineage>
</organism>
<sequence>MPVFVGLLTTELVIPEAASLKDKRQALRSLLTRMPNKLKVAAAEVDHLDCHQRACIATATVSNTKAQVHSILMAASQFIASEPRITVQSETVEIM</sequence>
<name>X1GVG8_9ZZZZ</name>
<dbReference type="SUPFAM" id="SSF103007">
    <property type="entry name" value="Hypothetical protein TT1725"/>
    <property type="match status" value="1"/>
</dbReference>
<proteinExistence type="predicted"/>
<protein>
    <recommendedName>
        <fullName evidence="2">YlxP-like protein</fullName>
    </recommendedName>
</protein>
<gene>
    <name evidence="1" type="ORF">S03H2_37442</name>
</gene>
<evidence type="ECO:0008006" key="2">
    <source>
        <dbReference type="Google" id="ProtNLM"/>
    </source>
</evidence>
<dbReference type="Pfam" id="PF04456">
    <property type="entry name" value="DUF503"/>
    <property type="match status" value="1"/>
</dbReference>
<dbReference type="Gene3D" id="3.30.70.1120">
    <property type="entry name" value="TT1725-like"/>
    <property type="match status" value="1"/>
</dbReference>
<dbReference type="PANTHER" id="PTHR36441">
    <property type="entry name" value="HYPOTHETICAL CYTOSOLIC PROTEIN"/>
    <property type="match status" value="1"/>
</dbReference>
<dbReference type="AlphaFoldDB" id="X1GVG8"/>
<dbReference type="PANTHER" id="PTHR36441:SF1">
    <property type="entry name" value="DUF503 DOMAIN-CONTAINING PROTEIN"/>
    <property type="match status" value="1"/>
</dbReference>
<dbReference type="EMBL" id="BARU01023049">
    <property type="protein sequence ID" value="GAH48865.1"/>
    <property type="molecule type" value="Genomic_DNA"/>
</dbReference>
<reference evidence="1" key="1">
    <citation type="journal article" date="2014" name="Front. Microbiol.">
        <title>High frequency of phylogenetically diverse reductive dehalogenase-homologous genes in deep subseafloor sedimentary metagenomes.</title>
        <authorList>
            <person name="Kawai M."/>
            <person name="Futagami T."/>
            <person name="Toyoda A."/>
            <person name="Takaki Y."/>
            <person name="Nishi S."/>
            <person name="Hori S."/>
            <person name="Arai W."/>
            <person name="Tsubouchi T."/>
            <person name="Morono Y."/>
            <person name="Uchiyama I."/>
            <person name="Ito T."/>
            <person name="Fujiyama A."/>
            <person name="Inagaki F."/>
            <person name="Takami H."/>
        </authorList>
    </citation>
    <scope>NUCLEOTIDE SEQUENCE</scope>
    <source>
        <strain evidence="1">Expedition CK06-06</strain>
    </source>
</reference>
<accession>X1GVG8</accession>
<comment type="caution">
    <text evidence="1">The sequence shown here is derived from an EMBL/GenBank/DDBJ whole genome shotgun (WGS) entry which is preliminary data.</text>
</comment>
<evidence type="ECO:0000313" key="1">
    <source>
        <dbReference type="EMBL" id="GAH48865.1"/>
    </source>
</evidence>
<dbReference type="InterPro" id="IPR007546">
    <property type="entry name" value="DUF503"/>
</dbReference>